<accession>A0A7I7YI15</accession>
<protein>
    <submittedName>
        <fullName evidence="2">Uncharacterized protein</fullName>
    </submittedName>
</protein>
<keyword evidence="1" id="KW-1133">Transmembrane helix</keyword>
<dbReference type="EMBL" id="AP022613">
    <property type="protein sequence ID" value="BBZ41460.1"/>
    <property type="molecule type" value="Genomic_DNA"/>
</dbReference>
<proteinExistence type="predicted"/>
<gene>
    <name evidence="2" type="ORF">MCNS_45230</name>
</gene>
<keyword evidence="1" id="KW-0812">Transmembrane</keyword>
<evidence type="ECO:0000313" key="3">
    <source>
        <dbReference type="Proteomes" id="UP000467385"/>
    </source>
</evidence>
<dbReference type="Proteomes" id="UP000467385">
    <property type="component" value="Chromosome"/>
</dbReference>
<dbReference type="AlphaFoldDB" id="A0A7I7YI15"/>
<feature type="transmembrane region" description="Helical" evidence="1">
    <location>
        <begin position="20"/>
        <end position="40"/>
    </location>
</feature>
<keyword evidence="3" id="KW-1185">Reference proteome</keyword>
<evidence type="ECO:0000256" key="1">
    <source>
        <dbReference type="SAM" id="Phobius"/>
    </source>
</evidence>
<sequence>MQGLGSSCFAQLFQASPSRFGARFGLGDFVFVVVICVRRINPRARLLRIRGVGPLRIVHGEAAYHFDLS</sequence>
<evidence type="ECO:0000313" key="2">
    <source>
        <dbReference type="EMBL" id="BBZ41460.1"/>
    </source>
</evidence>
<name>A0A7I7YI15_9MYCO</name>
<organism evidence="2 3">
    <name type="scientific">Mycobacterium conspicuum</name>
    <dbReference type="NCBI Taxonomy" id="44010"/>
    <lineage>
        <taxon>Bacteria</taxon>
        <taxon>Bacillati</taxon>
        <taxon>Actinomycetota</taxon>
        <taxon>Actinomycetes</taxon>
        <taxon>Mycobacteriales</taxon>
        <taxon>Mycobacteriaceae</taxon>
        <taxon>Mycobacterium</taxon>
    </lineage>
</organism>
<keyword evidence="1" id="KW-0472">Membrane</keyword>
<reference evidence="2 3" key="1">
    <citation type="journal article" date="2019" name="Emerg. Microbes Infect.">
        <title>Comprehensive subspecies identification of 175 nontuberculous mycobacteria species based on 7547 genomic profiles.</title>
        <authorList>
            <person name="Matsumoto Y."/>
            <person name="Kinjo T."/>
            <person name="Motooka D."/>
            <person name="Nabeya D."/>
            <person name="Jung N."/>
            <person name="Uechi K."/>
            <person name="Horii T."/>
            <person name="Iida T."/>
            <person name="Fujita J."/>
            <person name="Nakamura S."/>
        </authorList>
    </citation>
    <scope>NUCLEOTIDE SEQUENCE [LARGE SCALE GENOMIC DNA]</scope>
    <source>
        <strain evidence="2 3">JCM 14738</strain>
    </source>
</reference>